<dbReference type="InterPro" id="IPR000477">
    <property type="entry name" value="RT_dom"/>
</dbReference>
<evidence type="ECO:0000313" key="4">
    <source>
        <dbReference type="WBParaSite" id="SCUD_0001827101-mRNA-1"/>
    </source>
</evidence>
<dbReference type="SUPFAM" id="SSF56672">
    <property type="entry name" value="DNA/RNA polymerases"/>
    <property type="match status" value="1"/>
</dbReference>
<keyword evidence="3" id="KW-1185">Reference proteome</keyword>
<evidence type="ECO:0000313" key="2">
    <source>
        <dbReference type="EMBL" id="VDP65291.1"/>
    </source>
</evidence>
<proteinExistence type="predicted"/>
<dbReference type="WBParaSite" id="SCUD_0001827101-mRNA-1">
    <property type="protein sequence ID" value="SCUD_0001827101-mRNA-1"/>
    <property type="gene ID" value="SCUD_0001827101"/>
</dbReference>
<feature type="domain" description="Reverse transcriptase" evidence="1">
    <location>
        <begin position="1"/>
        <end position="184"/>
    </location>
</feature>
<organism evidence="4">
    <name type="scientific">Schistosoma curassoni</name>
    <dbReference type="NCBI Taxonomy" id="6186"/>
    <lineage>
        <taxon>Eukaryota</taxon>
        <taxon>Metazoa</taxon>
        <taxon>Spiralia</taxon>
        <taxon>Lophotrochozoa</taxon>
        <taxon>Platyhelminthes</taxon>
        <taxon>Trematoda</taxon>
        <taxon>Digenea</taxon>
        <taxon>Strigeidida</taxon>
        <taxon>Schistosomatoidea</taxon>
        <taxon>Schistosomatidae</taxon>
        <taxon>Schistosoma</taxon>
    </lineage>
</organism>
<dbReference type="Pfam" id="PF00078">
    <property type="entry name" value="RVT_1"/>
    <property type="match status" value="1"/>
</dbReference>
<dbReference type="InterPro" id="IPR043502">
    <property type="entry name" value="DNA/RNA_pol_sf"/>
</dbReference>
<evidence type="ECO:0000259" key="1">
    <source>
        <dbReference type="PROSITE" id="PS50878"/>
    </source>
</evidence>
<dbReference type="Proteomes" id="UP000279833">
    <property type="component" value="Unassembled WGS sequence"/>
</dbReference>
<evidence type="ECO:0000313" key="3">
    <source>
        <dbReference type="Proteomes" id="UP000279833"/>
    </source>
</evidence>
<dbReference type="AlphaFoldDB" id="A0A183KT78"/>
<gene>
    <name evidence="2" type="ORF">SCUD_LOCUS18268</name>
</gene>
<dbReference type="PANTHER" id="PTHR47027:SF25">
    <property type="entry name" value="REVERSE TRANSCRIPTASE DOMAIN-CONTAINING PROTEIN"/>
    <property type="match status" value="1"/>
</dbReference>
<reference evidence="2 3" key="2">
    <citation type="submission" date="2018-11" db="EMBL/GenBank/DDBJ databases">
        <authorList>
            <consortium name="Pathogen Informatics"/>
        </authorList>
    </citation>
    <scope>NUCLEOTIDE SEQUENCE [LARGE SCALE GENOMIC DNA]</scope>
    <source>
        <strain evidence="2">Dakar</strain>
        <strain evidence="3">Dakar, Senegal</strain>
    </source>
</reference>
<reference evidence="4" key="1">
    <citation type="submission" date="2016-06" db="UniProtKB">
        <authorList>
            <consortium name="WormBaseParasite"/>
        </authorList>
    </citation>
    <scope>IDENTIFICATION</scope>
</reference>
<name>A0A183KT78_9TREM</name>
<protein>
    <submittedName>
        <fullName evidence="4">Reverse transcriptase domain-containing protein</fullName>
    </submittedName>
</protein>
<dbReference type="PROSITE" id="PS50878">
    <property type="entry name" value="RT_POL"/>
    <property type="match status" value="1"/>
</dbReference>
<accession>A0A183KT78</accession>
<dbReference type="PANTHER" id="PTHR47027">
    <property type="entry name" value="REVERSE TRANSCRIPTASE DOMAIN-CONTAINING PROTEIN"/>
    <property type="match status" value="1"/>
</dbReference>
<dbReference type="EMBL" id="UZAK01040809">
    <property type="protein sequence ID" value="VDP65291.1"/>
    <property type="molecule type" value="Genomic_DNA"/>
</dbReference>
<sequence length="184" mass="20999">MKDAVDAQLRDQQAVFRKDRSCTDQRATLRIIIEQSVEWNSSLYINFIDYEKAFDSVDRGTLWKLHRHYGVPENIVNITWSSYDGLQCKVVYGGHLTDAFQIRTGVRQGCLLSPFLFLLVVDWIMKTSKSEGKHGIQWTAQNQLDDLDFTDDLVLLSHTHEQMQIKTASVAAVSVSVGLNIHKV</sequence>